<reference evidence="4 5" key="1">
    <citation type="submission" date="2016-11" db="EMBL/GenBank/DDBJ databases">
        <authorList>
            <person name="Jaros S."/>
            <person name="Januszkiewicz K."/>
            <person name="Wedrychowicz H."/>
        </authorList>
    </citation>
    <scope>NUCLEOTIDE SEQUENCE [LARGE SCALE GENOMIC DNA]</scope>
    <source>
        <strain evidence="4 5">DSM 9297</strain>
    </source>
</reference>
<dbReference type="OrthoDB" id="24876at2157"/>
<accession>A0A1M5MWV9</accession>
<dbReference type="PANTHER" id="PTHR43656">
    <property type="entry name" value="BINDING OXIDOREDUCTASE, PUTATIVE (AFU_ORTHOLOGUE AFUA_2G08260)-RELATED"/>
    <property type="match status" value="1"/>
</dbReference>
<dbReference type="GO" id="GO:0016491">
    <property type="term" value="F:oxidoreductase activity"/>
    <property type="evidence" value="ECO:0007669"/>
    <property type="project" value="UniProtKB-KW"/>
</dbReference>
<evidence type="ECO:0000313" key="5">
    <source>
        <dbReference type="Proteomes" id="UP000184357"/>
    </source>
</evidence>
<dbReference type="Pfam" id="PF00724">
    <property type="entry name" value="Oxidored_FMN"/>
    <property type="match status" value="1"/>
</dbReference>
<dbReference type="InterPro" id="IPR013785">
    <property type="entry name" value="Aldolase_TIM"/>
</dbReference>
<name>A0A1M5MWV9_9EURY</name>
<evidence type="ECO:0000313" key="4">
    <source>
        <dbReference type="EMBL" id="SHG81816.1"/>
    </source>
</evidence>
<keyword evidence="1" id="KW-0285">Flavoprotein</keyword>
<feature type="domain" description="NADH:flavin oxidoreductase/NADH oxidase N-terminal" evidence="3">
    <location>
        <begin position="17"/>
        <end position="245"/>
    </location>
</feature>
<evidence type="ECO:0000259" key="3">
    <source>
        <dbReference type="Pfam" id="PF00724"/>
    </source>
</evidence>
<dbReference type="SUPFAM" id="SSF51395">
    <property type="entry name" value="FMN-linked oxidoreductases"/>
    <property type="match status" value="1"/>
</dbReference>
<evidence type="ECO:0000256" key="2">
    <source>
        <dbReference type="ARBA" id="ARBA00023002"/>
    </source>
</evidence>
<dbReference type="GO" id="GO:0010181">
    <property type="term" value="F:FMN binding"/>
    <property type="evidence" value="ECO:0007669"/>
    <property type="project" value="InterPro"/>
</dbReference>
<dbReference type="InterPro" id="IPR051799">
    <property type="entry name" value="NADH_flavin_oxidoreductase"/>
</dbReference>
<evidence type="ECO:0000256" key="1">
    <source>
        <dbReference type="ARBA" id="ARBA00022630"/>
    </source>
</evidence>
<keyword evidence="2" id="KW-0560">Oxidoreductase</keyword>
<sequence>MPPERQRSSVPVLTDSLEIGGVTLPNRLYRAPLLEHAGNGPDAVDTLIDELEPAAVAGAGLVCQGATIVRAEGGCAAPGMTRVHDPEFVAQLARLTGAIHDHGGRIAIQLEHGGLRSMETWHRGFRERNPDLEQLAVSRSPRPLRLLDRLGFLEYDPHVLTTAECRELAADFGRSAAAAVDAGYDLVHLAGANMGILHQFASPFYNRRDDEFGDHARFFEAVLAEIRDRAGDVPVLTKVPAETEAPPGVAPTLSAAECVRLCQRLDAMGYDALVPVNGSAFWDMSVIRGAFPGRSWRDERFREGYVDAFGSRPRATLVAAANWVESFVYSREPAWNAGLCRRVRDRIDAPVLCVGGIRDRSTVDRLLGDAADAVGMARPFYAEPELPARLLREDAAADGVAAVCEDCNNCVVPQATGEPGVCRTPAVLERAGELRKDGAYDRDP</sequence>
<gene>
    <name evidence="4" type="ORF">SAMN05443636_1181</name>
</gene>
<dbReference type="Proteomes" id="UP000184357">
    <property type="component" value="Unassembled WGS sequence"/>
</dbReference>
<dbReference type="STRING" id="43928.SAMN05443636_1181"/>
<organism evidence="4 5">
    <name type="scientific">Halobaculum gomorrense</name>
    <dbReference type="NCBI Taxonomy" id="43928"/>
    <lineage>
        <taxon>Archaea</taxon>
        <taxon>Methanobacteriati</taxon>
        <taxon>Methanobacteriota</taxon>
        <taxon>Stenosarchaea group</taxon>
        <taxon>Halobacteria</taxon>
        <taxon>Halobacteriales</taxon>
        <taxon>Haloferacaceae</taxon>
        <taxon>Halobaculum</taxon>
    </lineage>
</organism>
<proteinExistence type="predicted"/>
<dbReference type="InterPro" id="IPR001155">
    <property type="entry name" value="OxRdtase_FMN_N"/>
</dbReference>
<dbReference type="PANTHER" id="PTHR43656:SF2">
    <property type="entry name" value="BINDING OXIDOREDUCTASE, PUTATIVE (AFU_ORTHOLOGUE AFUA_2G08260)-RELATED"/>
    <property type="match status" value="1"/>
</dbReference>
<dbReference type="EMBL" id="FQWV01000002">
    <property type="protein sequence ID" value="SHG81816.1"/>
    <property type="molecule type" value="Genomic_DNA"/>
</dbReference>
<keyword evidence="5" id="KW-1185">Reference proteome</keyword>
<dbReference type="RefSeq" id="WP_073307444.1">
    <property type="nucleotide sequence ID" value="NZ_FQWV01000002.1"/>
</dbReference>
<dbReference type="AlphaFoldDB" id="A0A1M5MWV9"/>
<protein>
    <submittedName>
        <fullName evidence="4">2,4-dienoyl-CoA reductase</fullName>
    </submittedName>
</protein>
<dbReference type="Gene3D" id="3.20.20.70">
    <property type="entry name" value="Aldolase class I"/>
    <property type="match status" value="1"/>
</dbReference>